<dbReference type="Proteomes" id="UP001165064">
    <property type="component" value="Unassembled WGS sequence"/>
</dbReference>
<sequence length="234" mass="24964">MSEEIPAAELSASSDPNRALKDIIAGTMGGIAQVLVGQPFDTTKVRLQSAKPGQFNGPLDVISQLIKNEGPLAFYKGTLTPLIGVGVVISIQFGVNEYMKRFFNEKNGGEGKMTSGQFFLAGSAGGFFNGLLAAPIEHIRIRLQTQTTGVKEFNGPLDVIKKLSGQGANGVRTIVRGMTPTLARESIGSGMYFLTFEALVKREMDTRGIARKDVESSKLCLFGGLAVQDLIGCC</sequence>
<proteinExistence type="predicted"/>
<protein>
    <submittedName>
        <fullName evidence="1">Unnamed protein product</fullName>
    </submittedName>
</protein>
<reference evidence="1" key="1">
    <citation type="submission" date="2023-04" db="EMBL/GenBank/DDBJ databases">
        <title>Ambrosiozyma monospora NBRC 10751.</title>
        <authorList>
            <person name="Ichikawa N."/>
            <person name="Sato H."/>
            <person name="Tonouchi N."/>
        </authorList>
    </citation>
    <scope>NUCLEOTIDE SEQUENCE</scope>
    <source>
        <strain evidence="1">NBRC 10751</strain>
    </source>
</reference>
<dbReference type="EMBL" id="BSXS01010260">
    <property type="protein sequence ID" value="GME97827.1"/>
    <property type="molecule type" value="Genomic_DNA"/>
</dbReference>
<comment type="caution">
    <text evidence="1">The sequence shown here is derived from an EMBL/GenBank/DDBJ whole genome shotgun (WGS) entry which is preliminary data.</text>
</comment>
<accession>A0ACB5TYZ3</accession>
<evidence type="ECO:0000313" key="2">
    <source>
        <dbReference type="Proteomes" id="UP001165064"/>
    </source>
</evidence>
<evidence type="ECO:0000313" key="1">
    <source>
        <dbReference type="EMBL" id="GME97827.1"/>
    </source>
</evidence>
<organism evidence="1 2">
    <name type="scientific">Ambrosiozyma monospora</name>
    <name type="common">Yeast</name>
    <name type="synonym">Endomycopsis monosporus</name>
    <dbReference type="NCBI Taxonomy" id="43982"/>
    <lineage>
        <taxon>Eukaryota</taxon>
        <taxon>Fungi</taxon>
        <taxon>Dikarya</taxon>
        <taxon>Ascomycota</taxon>
        <taxon>Saccharomycotina</taxon>
        <taxon>Pichiomycetes</taxon>
        <taxon>Pichiales</taxon>
        <taxon>Pichiaceae</taxon>
        <taxon>Ambrosiozyma</taxon>
    </lineage>
</organism>
<name>A0ACB5TYZ3_AMBMO</name>
<keyword evidence="2" id="KW-1185">Reference proteome</keyword>
<gene>
    <name evidence="1" type="ORF">Amon02_001033700</name>
</gene>